<dbReference type="Proteomes" id="UP000198885">
    <property type="component" value="Unassembled WGS sequence"/>
</dbReference>
<keyword evidence="4 10" id="KW-0808">Transferase</keyword>
<dbReference type="RefSeq" id="WP_092694951.1">
    <property type="nucleotide sequence ID" value="NZ_CBDDGO010000004.1"/>
</dbReference>
<keyword evidence="2" id="KW-1003">Cell membrane</keyword>
<gene>
    <name evidence="10" type="ORF">SAMN04490244_10927</name>
</gene>
<dbReference type="PANTHER" id="PTHR33908">
    <property type="entry name" value="MANNOSYLTRANSFERASE YKCB-RELATED"/>
    <property type="match status" value="1"/>
</dbReference>
<evidence type="ECO:0000256" key="3">
    <source>
        <dbReference type="ARBA" id="ARBA00022676"/>
    </source>
</evidence>
<evidence type="ECO:0000313" key="10">
    <source>
        <dbReference type="EMBL" id="SES27967.1"/>
    </source>
</evidence>
<evidence type="ECO:0000256" key="5">
    <source>
        <dbReference type="ARBA" id="ARBA00022692"/>
    </source>
</evidence>
<dbReference type="InterPro" id="IPR038731">
    <property type="entry name" value="RgtA/B/C-like"/>
</dbReference>
<feature type="transmembrane region" description="Helical" evidence="8">
    <location>
        <begin position="104"/>
        <end position="123"/>
    </location>
</feature>
<dbReference type="GO" id="GO:0009103">
    <property type="term" value="P:lipopolysaccharide biosynthetic process"/>
    <property type="evidence" value="ECO:0007669"/>
    <property type="project" value="UniProtKB-ARBA"/>
</dbReference>
<keyword evidence="11" id="KW-1185">Reference proteome</keyword>
<feature type="transmembrane region" description="Helical" evidence="8">
    <location>
        <begin position="299"/>
        <end position="316"/>
    </location>
</feature>
<evidence type="ECO:0000256" key="6">
    <source>
        <dbReference type="ARBA" id="ARBA00022989"/>
    </source>
</evidence>
<name>A0A1H9W2R2_9RHOB</name>
<evidence type="ECO:0000256" key="1">
    <source>
        <dbReference type="ARBA" id="ARBA00004651"/>
    </source>
</evidence>
<dbReference type="InterPro" id="IPR050297">
    <property type="entry name" value="LipidA_mod_glycosyltrf_83"/>
</dbReference>
<dbReference type="PANTHER" id="PTHR33908:SF11">
    <property type="entry name" value="MEMBRANE PROTEIN"/>
    <property type="match status" value="1"/>
</dbReference>
<evidence type="ECO:0000259" key="9">
    <source>
        <dbReference type="Pfam" id="PF13231"/>
    </source>
</evidence>
<evidence type="ECO:0000256" key="4">
    <source>
        <dbReference type="ARBA" id="ARBA00022679"/>
    </source>
</evidence>
<dbReference type="GO" id="GO:0005886">
    <property type="term" value="C:plasma membrane"/>
    <property type="evidence" value="ECO:0007669"/>
    <property type="project" value="UniProtKB-SubCell"/>
</dbReference>
<evidence type="ECO:0000256" key="8">
    <source>
        <dbReference type="SAM" id="Phobius"/>
    </source>
</evidence>
<feature type="transmembrane region" description="Helical" evidence="8">
    <location>
        <begin position="245"/>
        <end position="266"/>
    </location>
</feature>
<dbReference type="GO" id="GO:0016763">
    <property type="term" value="F:pentosyltransferase activity"/>
    <property type="evidence" value="ECO:0007669"/>
    <property type="project" value="TreeGrafter"/>
</dbReference>
<keyword evidence="5 8" id="KW-0812">Transmembrane</keyword>
<organism evidence="10 11">
    <name type="scientific">Tranquillimonas rosea</name>
    <dbReference type="NCBI Taxonomy" id="641238"/>
    <lineage>
        <taxon>Bacteria</taxon>
        <taxon>Pseudomonadati</taxon>
        <taxon>Pseudomonadota</taxon>
        <taxon>Alphaproteobacteria</taxon>
        <taxon>Rhodobacterales</taxon>
        <taxon>Roseobacteraceae</taxon>
        <taxon>Tranquillimonas</taxon>
    </lineage>
</organism>
<feature type="transmembrane region" description="Helical" evidence="8">
    <location>
        <begin position="157"/>
        <end position="184"/>
    </location>
</feature>
<keyword evidence="6 8" id="KW-1133">Transmembrane helix</keyword>
<feature type="transmembrane region" description="Helical" evidence="8">
    <location>
        <begin position="275"/>
        <end position="293"/>
    </location>
</feature>
<feature type="transmembrane region" description="Helical" evidence="8">
    <location>
        <begin position="129"/>
        <end position="145"/>
    </location>
</feature>
<protein>
    <submittedName>
        <fullName evidence="10">Dolichyl-phosphate-mannose-protein mannosyltransferase</fullName>
    </submittedName>
</protein>
<dbReference type="OrthoDB" id="9811222at2"/>
<dbReference type="Pfam" id="PF13231">
    <property type="entry name" value="PMT_2"/>
    <property type="match status" value="1"/>
</dbReference>
<keyword evidence="3 10" id="KW-0328">Glycosyltransferase</keyword>
<evidence type="ECO:0000256" key="2">
    <source>
        <dbReference type="ARBA" id="ARBA00022475"/>
    </source>
</evidence>
<accession>A0A1H9W2R2</accession>
<feature type="domain" description="Glycosyltransferase RgtA/B/C/D-like" evidence="9">
    <location>
        <begin position="53"/>
        <end position="211"/>
    </location>
</feature>
<proteinExistence type="predicted"/>
<sequence>MPRSSSATTAAVWIVLAVTAARIVALAFNKTDLFVDETQYWLWGENLDFGYFSKPPLIGWVIRAVTELASDSAFWIRLPACLFHAATALILGRLATELHDSRTGFWVAVGYVTLPFVGLGSLLISTDTIMAPFYAAALLFYFRLLRDGRRRNAWATGVMVGLAFMAKYAGIYFLMTALLAAIALRQMRPRPADAAKILVAFAVVASPNIVWNIANDLTTVSHTMDNAQWVREGHGGLHPGALAEFFLNQFIVFGPVLFGMMIWLVFRPDPAPGPALLWMAWPIVVLVCGQALLSRAYANWAVAAYFAGIVAVMPVLMRHRALLTASFVVNGALCLALPAITMAPGLLTDDTGRPLISRYLGRADMSHQILSRATEARAGAIVSDDRAILADLFHTGRNADMRFFAVPSDGPPAHYYAQEFALPGTFDGLALLVTTQEPPACAERVDVLTTPKGAYSSRSYGAYRIAPACLDALR</sequence>
<reference evidence="10 11" key="1">
    <citation type="submission" date="2016-10" db="EMBL/GenBank/DDBJ databases">
        <authorList>
            <person name="de Groot N.N."/>
        </authorList>
    </citation>
    <scope>NUCLEOTIDE SEQUENCE [LARGE SCALE GENOMIC DNA]</scope>
    <source>
        <strain evidence="10 11">DSM 23042</strain>
    </source>
</reference>
<feature type="transmembrane region" description="Helical" evidence="8">
    <location>
        <begin position="328"/>
        <end position="347"/>
    </location>
</feature>
<dbReference type="AlphaFoldDB" id="A0A1H9W2R2"/>
<dbReference type="EMBL" id="FOGU01000009">
    <property type="protein sequence ID" value="SES27967.1"/>
    <property type="molecule type" value="Genomic_DNA"/>
</dbReference>
<comment type="subcellular location">
    <subcellularLocation>
        <location evidence="1">Cell membrane</location>
        <topology evidence="1">Multi-pass membrane protein</topology>
    </subcellularLocation>
</comment>
<evidence type="ECO:0000256" key="7">
    <source>
        <dbReference type="ARBA" id="ARBA00023136"/>
    </source>
</evidence>
<evidence type="ECO:0000313" key="11">
    <source>
        <dbReference type="Proteomes" id="UP000198885"/>
    </source>
</evidence>
<feature type="transmembrane region" description="Helical" evidence="8">
    <location>
        <begin position="74"/>
        <end position="92"/>
    </location>
</feature>
<keyword evidence="7 8" id="KW-0472">Membrane</keyword>
<dbReference type="STRING" id="641238.SAMN04490244_10927"/>